<dbReference type="AlphaFoldDB" id="A0A0F8Y8P4"/>
<evidence type="ECO:0000313" key="1">
    <source>
        <dbReference type="EMBL" id="KKK50459.1"/>
    </source>
</evidence>
<reference evidence="1" key="1">
    <citation type="journal article" date="2015" name="Nature">
        <title>Complex archaea that bridge the gap between prokaryotes and eukaryotes.</title>
        <authorList>
            <person name="Spang A."/>
            <person name="Saw J.H."/>
            <person name="Jorgensen S.L."/>
            <person name="Zaremba-Niedzwiedzka K."/>
            <person name="Martijn J."/>
            <person name="Lind A.E."/>
            <person name="van Eijk R."/>
            <person name="Schleper C."/>
            <person name="Guy L."/>
            <person name="Ettema T.J."/>
        </authorList>
    </citation>
    <scope>NUCLEOTIDE SEQUENCE</scope>
</reference>
<accession>A0A0F8Y8P4</accession>
<gene>
    <name evidence="1" type="ORF">LCGC14_3124810</name>
</gene>
<protein>
    <submittedName>
        <fullName evidence="1">Uncharacterized protein</fullName>
    </submittedName>
</protein>
<proteinExistence type="predicted"/>
<dbReference type="EMBL" id="LAZR01068012">
    <property type="protein sequence ID" value="KKK50459.1"/>
    <property type="molecule type" value="Genomic_DNA"/>
</dbReference>
<sequence>MKTKHRYDINFMDKTVHVLADDLQRINDNQADEWLILLNDGDEVFRTRTRYLVGWSREIEKRDFA</sequence>
<organism evidence="1">
    <name type="scientific">marine sediment metagenome</name>
    <dbReference type="NCBI Taxonomy" id="412755"/>
    <lineage>
        <taxon>unclassified sequences</taxon>
        <taxon>metagenomes</taxon>
        <taxon>ecological metagenomes</taxon>
    </lineage>
</organism>
<comment type="caution">
    <text evidence="1">The sequence shown here is derived from an EMBL/GenBank/DDBJ whole genome shotgun (WGS) entry which is preliminary data.</text>
</comment>
<name>A0A0F8Y8P4_9ZZZZ</name>